<organism evidence="3 4">
    <name type="scientific">Klenkia terrae</name>
    <dbReference type="NCBI Taxonomy" id="1052259"/>
    <lineage>
        <taxon>Bacteria</taxon>
        <taxon>Bacillati</taxon>
        <taxon>Actinomycetota</taxon>
        <taxon>Actinomycetes</taxon>
        <taxon>Geodermatophilales</taxon>
        <taxon>Geodermatophilaceae</taxon>
        <taxon>Klenkia</taxon>
    </lineage>
</organism>
<gene>
    <name evidence="3" type="ORF">UXQ13_19015</name>
</gene>
<comment type="caution">
    <text evidence="3">The sequence shown here is derived from an EMBL/GenBank/DDBJ whole genome shotgun (WGS) entry which is preliminary data.</text>
</comment>
<dbReference type="InterPro" id="IPR058062">
    <property type="entry name" value="SCO7613_C"/>
</dbReference>
<feature type="transmembrane region" description="Helical" evidence="2">
    <location>
        <begin position="96"/>
        <end position="115"/>
    </location>
</feature>
<accession>A0ABU8EAA4</accession>
<reference evidence="3 4" key="1">
    <citation type="submission" date="2024-03" db="EMBL/GenBank/DDBJ databases">
        <title>Draft genome sequence of Klenkia terrae.</title>
        <authorList>
            <person name="Duangmal K."/>
            <person name="Chantavorakit T."/>
        </authorList>
    </citation>
    <scope>NUCLEOTIDE SEQUENCE [LARGE SCALE GENOMIC DNA]</scope>
    <source>
        <strain evidence="3 4">JCM 17786</strain>
    </source>
</reference>
<feature type="transmembrane region" description="Helical" evidence="2">
    <location>
        <begin position="652"/>
        <end position="671"/>
    </location>
</feature>
<feature type="transmembrane region" description="Helical" evidence="2">
    <location>
        <begin position="254"/>
        <end position="273"/>
    </location>
</feature>
<evidence type="ECO:0000256" key="2">
    <source>
        <dbReference type="SAM" id="Phobius"/>
    </source>
</evidence>
<feature type="transmembrane region" description="Helical" evidence="2">
    <location>
        <begin position="310"/>
        <end position="328"/>
    </location>
</feature>
<feature type="transmembrane region" description="Helical" evidence="2">
    <location>
        <begin position="66"/>
        <end position="84"/>
    </location>
</feature>
<feature type="transmembrane region" description="Helical" evidence="2">
    <location>
        <begin position="382"/>
        <end position="410"/>
    </location>
</feature>
<proteinExistence type="predicted"/>
<dbReference type="EMBL" id="JBAPLV010000025">
    <property type="protein sequence ID" value="MEI4280571.1"/>
    <property type="molecule type" value="Genomic_DNA"/>
</dbReference>
<feature type="transmembrane region" description="Helical" evidence="2">
    <location>
        <begin position="121"/>
        <end position="140"/>
    </location>
</feature>
<feature type="compositionally biased region" description="Pro residues" evidence="1">
    <location>
        <begin position="10"/>
        <end position="31"/>
    </location>
</feature>
<feature type="region of interest" description="Disordered" evidence="1">
    <location>
        <begin position="1"/>
        <end position="37"/>
    </location>
</feature>
<dbReference type="RefSeq" id="WP_336392740.1">
    <property type="nucleotide sequence ID" value="NZ_JBAPLV010000025.1"/>
</dbReference>
<protein>
    <submittedName>
        <fullName evidence="3">Uncharacterized protein</fullName>
    </submittedName>
</protein>
<feature type="transmembrane region" description="Helical" evidence="2">
    <location>
        <begin position="358"/>
        <end position="376"/>
    </location>
</feature>
<evidence type="ECO:0000313" key="4">
    <source>
        <dbReference type="Proteomes" id="UP001373496"/>
    </source>
</evidence>
<feature type="transmembrane region" description="Helical" evidence="2">
    <location>
        <begin position="195"/>
        <end position="213"/>
    </location>
</feature>
<keyword evidence="2" id="KW-0812">Transmembrane</keyword>
<feature type="region of interest" description="Disordered" evidence="1">
    <location>
        <begin position="443"/>
        <end position="467"/>
    </location>
</feature>
<keyword evidence="2" id="KW-1133">Transmembrane helix</keyword>
<feature type="transmembrane region" description="Helical" evidence="2">
    <location>
        <begin position="172"/>
        <end position="190"/>
    </location>
</feature>
<dbReference type="NCBIfam" id="NF047321">
    <property type="entry name" value="SCO7613_CTERM"/>
    <property type="match status" value="1"/>
</dbReference>
<evidence type="ECO:0000256" key="1">
    <source>
        <dbReference type="SAM" id="MobiDB-lite"/>
    </source>
</evidence>
<evidence type="ECO:0000313" key="3">
    <source>
        <dbReference type="EMBL" id="MEI4280571.1"/>
    </source>
</evidence>
<name>A0ABU8EAA4_9ACTN</name>
<feature type="transmembrane region" description="Helical" evidence="2">
    <location>
        <begin position="279"/>
        <end position="298"/>
    </location>
</feature>
<sequence length="690" mass="68567">MDGDRGATAPPRPPLPYPAPGGREYPPPLDPQPLGDRVTPQQLLLGAGVVAVLGSVLSTFTVGTPAGVVAVSVLLLVAAALGVLAGHAGSPTAGEALAVGSVLAAAALVVVGARTAPDPELAAGTLVLFVAVGTGALALVSPQLRTWRVSCWVAAQVAVLVAVRAGDLPSDLLAGALLGVALTGLAIAWFADGVVALSGLLCSVPWWVVGVWVAERAAWSGDRPAVAALLATGAAVGLLVTTHEKVPELPLGGAAVPVLSGLTAGSVVAGAAASTGPQWVLGSGFLGLGLAALVAVAASRGPDWVPRDAGLAAAATLTVLAAVGTARAGNWADLGLLMVTTAAAAVLLSVRDRDTRPSTVPIAVGTVALAVVLLTSEGQVSGAAVGAALVAVAVAALAEAVVLAVVLPWWSRRRVQAWVSARIGRRAAAPTGPVDDVRSAFAAADTGRSPPPATEEDDPASPDRRASVSAAGTGAVVGFLGIATASSSGRLGATALLLAVLGLALMGHGDVTRGTRDPDVPLDEQEVRGRGTRVLGGLALVAAAWLGADQLGWGAPEVVTVPAGVVMLAGRWRSLPHGTSWPAWGPGLAVGLMPSVLLTVLDPTPVRQVVTLVAALLLVLGGLGWAVRAPFVLGLVGVLGVTAGWLLDGAPTPWVVALLVVGALLMAAGAVREQQRRRGDAVPARVRTLR</sequence>
<feature type="transmembrane region" description="Helical" evidence="2">
    <location>
        <begin position="225"/>
        <end position="242"/>
    </location>
</feature>
<dbReference type="Proteomes" id="UP001373496">
    <property type="component" value="Unassembled WGS sequence"/>
</dbReference>
<feature type="transmembrane region" description="Helical" evidence="2">
    <location>
        <begin position="334"/>
        <end position="351"/>
    </location>
</feature>
<feature type="transmembrane region" description="Helical" evidence="2">
    <location>
        <begin position="613"/>
        <end position="646"/>
    </location>
</feature>
<feature type="transmembrane region" description="Helical" evidence="2">
    <location>
        <begin position="43"/>
        <end position="60"/>
    </location>
</feature>
<keyword evidence="4" id="KW-1185">Reference proteome</keyword>
<keyword evidence="2" id="KW-0472">Membrane</keyword>